<accession>A0A3E1EUD2</accession>
<reference evidence="1 2" key="1">
    <citation type="submission" date="2018-08" db="EMBL/GenBank/DDBJ databases">
        <title>The draft genome squence of Brumimicrobium sp. N62.</title>
        <authorList>
            <person name="Du Z.-J."/>
            <person name="Luo H.-R."/>
        </authorList>
    </citation>
    <scope>NUCLEOTIDE SEQUENCE [LARGE SCALE GENOMIC DNA]</scope>
    <source>
        <strain evidence="1 2">N62</strain>
    </source>
</reference>
<protein>
    <recommendedName>
        <fullName evidence="3">Outer membrane protein beta-barrel domain-containing protein</fullName>
    </recommendedName>
</protein>
<name>A0A3E1EUD2_9FLAO</name>
<dbReference type="EMBL" id="QURB01000017">
    <property type="protein sequence ID" value="RFC53093.1"/>
    <property type="molecule type" value="Genomic_DNA"/>
</dbReference>
<organism evidence="1 2">
    <name type="scientific">Brumimicrobium aurantiacum</name>
    <dbReference type="NCBI Taxonomy" id="1737063"/>
    <lineage>
        <taxon>Bacteria</taxon>
        <taxon>Pseudomonadati</taxon>
        <taxon>Bacteroidota</taxon>
        <taxon>Flavobacteriia</taxon>
        <taxon>Flavobacteriales</taxon>
        <taxon>Crocinitomicaceae</taxon>
        <taxon>Brumimicrobium</taxon>
    </lineage>
</organism>
<dbReference type="Proteomes" id="UP000257127">
    <property type="component" value="Unassembled WGS sequence"/>
</dbReference>
<dbReference type="AlphaFoldDB" id="A0A3E1EUD2"/>
<evidence type="ECO:0000313" key="2">
    <source>
        <dbReference type="Proteomes" id="UP000257127"/>
    </source>
</evidence>
<dbReference type="OrthoDB" id="945117at2"/>
<evidence type="ECO:0008006" key="3">
    <source>
        <dbReference type="Google" id="ProtNLM"/>
    </source>
</evidence>
<evidence type="ECO:0000313" key="1">
    <source>
        <dbReference type="EMBL" id="RFC53093.1"/>
    </source>
</evidence>
<sequence>MRKMLFFLLGFIPLTSFTQLKIKPVIQLFQSLHSKIITESTVGVGFNIPFNTGGVSLLFQYQYGGNWKSSVKHQIVDMYTLDYHLLGGEIKYRLFDQSSFYSPTLSIALSTEIHSNYKGGYLDSHGILERGYSFRPTNVAQDGELGGPTVGNNKWYSYYYISTPLISSFSIGNEFRVIEGLYVNLDIGISFRSIKVGYKEWHKSDPEPEPNYIPISTENDRIMMFDLELGLRYVFSLGK</sequence>
<proteinExistence type="predicted"/>
<comment type="caution">
    <text evidence="1">The sequence shown here is derived from an EMBL/GenBank/DDBJ whole genome shotgun (WGS) entry which is preliminary data.</text>
</comment>
<gene>
    <name evidence="1" type="ORF">DXU93_14865</name>
</gene>
<dbReference type="RefSeq" id="WP_116882091.1">
    <property type="nucleotide sequence ID" value="NZ_QURB01000017.1"/>
</dbReference>
<keyword evidence="2" id="KW-1185">Reference proteome</keyword>